<feature type="region of interest" description="Disordered" evidence="1">
    <location>
        <begin position="1"/>
        <end position="25"/>
    </location>
</feature>
<dbReference type="Gene3D" id="2.60.120.260">
    <property type="entry name" value="Galactose-binding domain-like"/>
    <property type="match status" value="1"/>
</dbReference>
<reference evidence="3 4" key="1">
    <citation type="submission" date="2024-09" db="EMBL/GenBank/DDBJ databases">
        <authorList>
            <person name="Sun Q."/>
            <person name="Mori K."/>
        </authorList>
    </citation>
    <scope>NUCLEOTIDE SEQUENCE [LARGE SCALE GENOMIC DNA]</scope>
    <source>
        <strain evidence="3 4">JCM 6917</strain>
    </source>
</reference>
<gene>
    <name evidence="3" type="ORF">ACFF45_23070</name>
</gene>
<dbReference type="SUPFAM" id="SSF75005">
    <property type="entry name" value="Arabinanase/levansucrase/invertase"/>
    <property type="match status" value="2"/>
</dbReference>
<dbReference type="InterPro" id="IPR008979">
    <property type="entry name" value="Galactose-bd-like_sf"/>
</dbReference>
<dbReference type="Gene3D" id="2.115.10.20">
    <property type="entry name" value="Glycosyl hydrolase domain, family 43"/>
    <property type="match status" value="1"/>
</dbReference>
<keyword evidence="4" id="KW-1185">Reference proteome</keyword>
<dbReference type="InterPro" id="IPR000421">
    <property type="entry name" value="FA58C"/>
</dbReference>
<name>A0ABV5N5E7_9ACTN</name>
<comment type="caution">
    <text evidence="3">The sequence shown here is derived from an EMBL/GenBank/DDBJ whole genome shotgun (WGS) entry which is preliminary data.</text>
</comment>
<proteinExistence type="predicted"/>
<dbReference type="SUPFAM" id="SSF49785">
    <property type="entry name" value="Galactose-binding domain-like"/>
    <property type="match status" value="1"/>
</dbReference>
<dbReference type="InterPro" id="IPR023296">
    <property type="entry name" value="Glyco_hydro_beta-prop_sf"/>
</dbReference>
<evidence type="ECO:0000256" key="1">
    <source>
        <dbReference type="SAM" id="MobiDB-lite"/>
    </source>
</evidence>
<dbReference type="RefSeq" id="WP_381348338.1">
    <property type="nucleotide sequence ID" value="NZ_JBHMCY010000047.1"/>
</dbReference>
<dbReference type="PANTHER" id="PTHR35279:SF1">
    <property type="entry name" value="ARABINANASE_LEVANSUCRASE_INVERTASE"/>
    <property type="match status" value="1"/>
</dbReference>
<feature type="domain" description="F5/8 type C" evidence="2">
    <location>
        <begin position="382"/>
        <end position="491"/>
    </location>
</feature>
<organism evidence="3 4">
    <name type="scientific">Streptomyces cinereospinus</name>
    <dbReference type="NCBI Taxonomy" id="285561"/>
    <lineage>
        <taxon>Bacteria</taxon>
        <taxon>Bacillati</taxon>
        <taxon>Actinomycetota</taxon>
        <taxon>Actinomycetes</taxon>
        <taxon>Kitasatosporales</taxon>
        <taxon>Streptomycetaceae</taxon>
        <taxon>Streptomyces</taxon>
    </lineage>
</organism>
<evidence type="ECO:0000313" key="4">
    <source>
        <dbReference type="Proteomes" id="UP001589709"/>
    </source>
</evidence>
<dbReference type="PANTHER" id="PTHR35279">
    <property type="match status" value="1"/>
</dbReference>
<evidence type="ECO:0000259" key="2">
    <source>
        <dbReference type="PROSITE" id="PS50022"/>
    </source>
</evidence>
<sequence length="543" mass="60032">MDTSHEAGQPDRTGPTSSAGEEVPRRRLMRWSGVVGASAAGMALYPGTAHGAGVPVHAGAGRSRSTAVPDEVMREVYEEVKTPYRYGPVLPTPADAELVDSPSVFRHEDRWYMVYLVYRQQGYETRLASSPDLLTWTPEGTVLPFRPGAWDRQQAAGYIALQDTEWGGSAELRTYAGRYWMSYLGGAEPGYEGGPLSIGVASTRTPHQPRPWTRRDAAVLGPDDPDTRYWERSKLFKSNVVHDPEARLGASFVMYYNATGAGGYGNETIGMAVSDDMVRWRRHGEAPVLTPYEWHGIALIGDPQVVRMGELWVMFFWSTIDHTPNGRFDSFACSYDLVNWTPWRGPKLTSSTRPWDFHQATKPWVIKHDGVVHHFYNAQSTTGAQSIGLATSADLRGESDGPISASASHTWAYDSPRAAVDGVVADDPRWTAYNSPNTVDWLQLDFAQARRLSGLTVHVYDDGGGVQPPRQMIVEYLHGRRFEQVTGARWTPGGPRAGANTVTFSPVHASSLRVHFVHREGGYQRPGIGTYSGCTEVQFPAER</sequence>
<dbReference type="Pfam" id="PF00754">
    <property type="entry name" value="F5_F8_type_C"/>
    <property type="match status" value="1"/>
</dbReference>
<dbReference type="Proteomes" id="UP001589709">
    <property type="component" value="Unassembled WGS sequence"/>
</dbReference>
<evidence type="ECO:0000313" key="3">
    <source>
        <dbReference type="EMBL" id="MFB9465510.1"/>
    </source>
</evidence>
<dbReference type="PROSITE" id="PS50022">
    <property type="entry name" value="FA58C_3"/>
    <property type="match status" value="1"/>
</dbReference>
<protein>
    <submittedName>
        <fullName evidence="3">Discoidin domain-containing protein</fullName>
    </submittedName>
</protein>
<dbReference type="EMBL" id="JBHMCY010000047">
    <property type="protein sequence ID" value="MFB9465510.1"/>
    <property type="molecule type" value="Genomic_DNA"/>
</dbReference>
<accession>A0ABV5N5E7</accession>